<accession>A0A2N5ZHS2</accession>
<proteinExistence type="predicted"/>
<dbReference type="InterPro" id="IPR036866">
    <property type="entry name" value="RibonucZ/Hydroxyglut_hydro"/>
</dbReference>
<evidence type="ECO:0000313" key="2">
    <source>
        <dbReference type="Proteomes" id="UP000234857"/>
    </source>
</evidence>
<evidence type="ECO:0008006" key="3">
    <source>
        <dbReference type="Google" id="ProtNLM"/>
    </source>
</evidence>
<name>A0A2N5ZHS2_MUIH1</name>
<dbReference type="PANTHER" id="PTHR42967">
    <property type="entry name" value="METAL DEPENDENT HYDROLASE"/>
    <property type="match status" value="1"/>
</dbReference>
<dbReference type="EMBL" id="PKTG01000069">
    <property type="protein sequence ID" value="PLX18196.1"/>
    <property type="molecule type" value="Genomic_DNA"/>
</dbReference>
<sequence length="206" mass="23582">MIIKWYGHSCFVIEHEGFQITTDPFDNCVGYRLPNIIPDIITISHYHGDHADPDYIKTAPVIDNEVPWFKNSKVKIEGIESFHDENMGSERGENTIFSITLNNGINIIHLGDLGCEPPEKLYKIRNHILLAPFGGIYTIDGNKAVKIARELGSKVLIPMHYKTEKVDFHLMSLEDYDFKIHNEDALEVDTLKELPESLKIISLKYE</sequence>
<evidence type="ECO:0000313" key="1">
    <source>
        <dbReference type="EMBL" id="PLX18196.1"/>
    </source>
</evidence>
<organism evidence="1 2">
    <name type="scientific">Muiribacterium halophilum</name>
    <dbReference type="NCBI Taxonomy" id="2053465"/>
    <lineage>
        <taxon>Bacteria</taxon>
        <taxon>Candidatus Muiribacteriota</taxon>
        <taxon>Candidatus Muiribacteriia</taxon>
        <taxon>Candidatus Muiribacteriales</taxon>
        <taxon>Candidatus Muiribacteriaceae</taxon>
        <taxon>Candidatus Muiribacterium</taxon>
    </lineage>
</organism>
<dbReference type="AlphaFoldDB" id="A0A2N5ZHS2"/>
<gene>
    <name evidence="1" type="ORF">C0601_05405</name>
</gene>
<dbReference type="Gene3D" id="3.60.15.10">
    <property type="entry name" value="Ribonuclease Z/Hydroxyacylglutathione hydrolase-like"/>
    <property type="match status" value="1"/>
</dbReference>
<comment type="caution">
    <text evidence="1">The sequence shown here is derived from an EMBL/GenBank/DDBJ whole genome shotgun (WGS) entry which is preliminary data.</text>
</comment>
<dbReference type="Proteomes" id="UP000234857">
    <property type="component" value="Unassembled WGS sequence"/>
</dbReference>
<dbReference type="SUPFAM" id="SSF56281">
    <property type="entry name" value="Metallo-hydrolase/oxidoreductase"/>
    <property type="match status" value="1"/>
</dbReference>
<reference evidence="1 2" key="1">
    <citation type="submission" date="2017-11" db="EMBL/GenBank/DDBJ databases">
        <title>Genome-resolved metagenomics identifies genetic mobility, metabolic interactions, and unexpected diversity in perchlorate-reducing communities.</title>
        <authorList>
            <person name="Barnum T.P."/>
            <person name="Figueroa I.A."/>
            <person name="Carlstrom C.I."/>
            <person name="Lucas L.N."/>
            <person name="Engelbrektson A.L."/>
            <person name="Coates J.D."/>
        </authorList>
    </citation>
    <scope>NUCLEOTIDE SEQUENCE [LARGE SCALE GENOMIC DNA]</scope>
    <source>
        <strain evidence="1">BM706</strain>
    </source>
</reference>
<dbReference type="PANTHER" id="PTHR42967:SF1">
    <property type="entry name" value="MBL FOLD METALLO-HYDROLASE"/>
    <property type="match status" value="1"/>
</dbReference>
<protein>
    <recommendedName>
        <fullName evidence="3">MBL fold metallo-hydrolase</fullName>
    </recommendedName>
</protein>
<dbReference type="Pfam" id="PF13483">
    <property type="entry name" value="Lactamase_B_3"/>
    <property type="match status" value="1"/>
</dbReference>